<evidence type="ECO:0000313" key="4">
    <source>
        <dbReference type="Proteomes" id="UP000262524"/>
    </source>
</evidence>
<accession>A0A374NCU8</accession>
<dbReference type="AlphaFoldDB" id="A0A374NCU8"/>
<comment type="caution">
    <text evidence="1">The sequence shown here is derived from an EMBL/GenBank/DDBJ whole genome shotgun (WGS) entry which is preliminary data.</text>
</comment>
<sequence length="205" mass="23168">MIIKKNNFRKILVAFCIGTFLCTGCHNKQNITQLESYDGKEQVSEAKEESRREYKYLAKTTVKNGDAEVRLFIPSESERVAASQSKATLHGVTINNELLKTAESPKQISKKGLKEEKDILASKKKIQNIVSDKGSGNEKTFLFSLSYDITKKDTIYPCMEIIRAEKVTPEYVLKTIITVDNRYTDKESNSLLQEISAAYGINLQN</sequence>
<organism evidence="1 4">
    <name type="scientific">Anaerobutyricum hallii</name>
    <dbReference type="NCBI Taxonomy" id="39488"/>
    <lineage>
        <taxon>Bacteria</taxon>
        <taxon>Bacillati</taxon>
        <taxon>Bacillota</taxon>
        <taxon>Clostridia</taxon>
        <taxon>Lachnospirales</taxon>
        <taxon>Lachnospiraceae</taxon>
        <taxon>Anaerobutyricum</taxon>
    </lineage>
</organism>
<dbReference type="Proteomes" id="UP000262524">
    <property type="component" value="Unassembled WGS sequence"/>
</dbReference>
<protein>
    <submittedName>
        <fullName evidence="1">Uncharacterized protein</fullName>
    </submittedName>
</protein>
<dbReference type="Proteomes" id="UP000283700">
    <property type="component" value="Unassembled WGS sequence"/>
</dbReference>
<proteinExistence type="predicted"/>
<evidence type="ECO:0000313" key="2">
    <source>
        <dbReference type="EMBL" id="RHK35758.1"/>
    </source>
</evidence>
<evidence type="ECO:0000313" key="6">
    <source>
        <dbReference type="Proteomes" id="UP000283700"/>
    </source>
</evidence>
<dbReference type="EMBL" id="QRQO01000101">
    <property type="protein sequence ID" value="RHN04849.1"/>
    <property type="molecule type" value="Genomic_DNA"/>
</dbReference>
<name>A0A374NCU8_9FIRM</name>
<dbReference type="Proteomes" id="UP000283497">
    <property type="component" value="Unassembled WGS sequence"/>
</dbReference>
<evidence type="ECO:0000313" key="3">
    <source>
        <dbReference type="EMBL" id="RHN04849.1"/>
    </source>
</evidence>
<evidence type="ECO:0000313" key="5">
    <source>
        <dbReference type="Proteomes" id="UP000283497"/>
    </source>
</evidence>
<dbReference type="EMBL" id="QSOE01000113">
    <property type="protein sequence ID" value="RGI81577.1"/>
    <property type="molecule type" value="Genomic_DNA"/>
</dbReference>
<gene>
    <name evidence="2" type="ORF">DW068_13275</name>
    <name evidence="3" type="ORF">DWZ29_17120</name>
    <name evidence="1" type="ORF">DXD91_12825</name>
</gene>
<dbReference type="EMBL" id="QRNJ01000061">
    <property type="protein sequence ID" value="RHK35758.1"/>
    <property type="molecule type" value="Genomic_DNA"/>
</dbReference>
<reference evidence="4 5" key="1">
    <citation type="submission" date="2018-08" db="EMBL/GenBank/DDBJ databases">
        <title>A genome reference for cultivated species of the human gut microbiota.</title>
        <authorList>
            <person name="Zou Y."/>
            <person name="Xue W."/>
            <person name="Luo G."/>
        </authorList>
    </citation>
    <scope>NUCLEOTIDE SEQUENCE [LARGE SCALE GENOMIC DNA]</scope>
    <source>
        <strain evidence="3 6">AF31-17AC</strain>
        <strain evidence="2 5">AF45-14BH</strain>
        <strain evidence="1 4">TM10-1AC</strain>
    </source>
</reference>
<evidence type="ECO:0000313" key="1">
    <source>
        <dbReference type="EMBL" id="RGI81577.1"/>
    </source>
</evidence>
<dbReference type="RefSeq" id="WP_117983384.1">
    <property type="nucleotide sequence ID" value="NZ_DBGCSG010000111.1"/>
</dbReference>